<keyword evidence="2" id="KW-1185">Reference proteome</keyword>
<protein>
    <submittedName>
        <fullName evidence="1">Uncharacterized protein</fullName>
    </submittedName>
</protein>
<comment type="caution">
    <text evidence="1">The sequence shown here is derived from an EMBL/GenBank/DDBJ whole genome shotgun (WGS) entry which is preliminary data.</text>
</comment>
<sequence>HWESVGCSQLCFPRDKTSNNSSSSNPLLQAARRVERSGFRTGGVSGVAVVTQTPSVVTARKGVTTSMDCDVSTDDGSRCINRFPEEPLDLC</sequence>
<dbReference type="EMBL" id="JAGKHQ010001143">
    <property type="protein sequence ID" value="KAG7460483.1"/>
    <property type="molecule type" value="Genomic_DNA"/>
</dbReference>
<proteinExistence type="predicted"/>
<name>A0AAV6PEE0_SOLSE</name>
<evidence type="ECO:0000313" key="2">
    <source>
        <dbReference type="Proteomes" id="UP000693946"/>
    </source>
</evidence>
<gene>
    <name evidence="1" type="ORF">JOB18_009484</name>
</gene>
<accession>A0AAV6PEE0</accession>
<evidence type="ECO:0000313" key="1">
    <source>
        <dbReference type="EMBL" id="KAG7460483.1"/>
    </source>
</evidence>
<reference evidence="1 2" key="1">
    <citation type="journal article" date="2021" name="Sci. Rep.">
        <title>Chromosome anchoring in Senegalese sole (Solea senegalensis) reveals sex-associated markers and genome rearrangements in flatfish.</title>
        <authorList>
            <person name="Guerrero-Cozar I."/>
            <person name="Gomez-Garrido J."/>
            <person name="Berbel C."/>
            <person name="Martinez-Blanch J.F."/>
            <person name="Alioto T."/>
            <person name="Claros M.G."/>
            <person name="Gagnaire P.A."/>
            <person name="Manchado M."/>
        </authorList>
    </citation>
    <scope>NUCLEOTIDE SEQUENCE [LARGE SCALE GENOMIC DNA]</scope>
    <source>
        <strain evidence="1">Sse05_10M</strain>
    </source>
</reference>
<feature type="non-terminal residue" evidence="1">
    <location>
        <position position="1"/>
    </location>
</feature>
<dbReference type="Proteomes" id="UP000693946">
    <property type="component" value="Unassembled WGS sequence"/>
</dbReference>
<dbReference type="AlphaFoldDB" id="A0AAV6PEE0"/>
<organism evidence="1 2">
    <name type="scientific">Solea senegalensis</name>
    <name type="common">Senegalese sole</name>
    <dbReference type="NCBI Taxonomy" id="28829"/>
    <lineage>
        <taxon>Eukaryota</taxon>
        <taxon>Metazoa</taxon>
        <taxon>Chordata</taxon>
        <taxon>Craniata</taxon>
        <taxon>Vertebrata</taxon>
        <taxon>Euteleostomi</taxon>
        <taxon>Actinopterygii</taxon>
        <taxon>Neopterygii</taxon>
        <taxon>Teleostei</taxon>
        <taxon>Neoteleostei</taxon>
        <taxon>Acanthomorphata</taxon>
        <taxon>Carangaria</taxon>
        <taxon>Pleuronectiformes</taxon>
        <taxon>Pleuronectoidei</taxon>
        <taxon>Soleidae</taxon>
        <taxon>Solea</taxon>
    </lineage>
</organism>